<keyword evidence="15" id="KW-1185">Reference proteome</keyword>
<accession>A0ABQ9K7E2</accession>
<gene>
    <name evidence="14" type="ORF">NQ317_014432</name>
</gene>
<sequence length="2256" mass="267199">MFFQFSPVRVKNQPKPKVKENESEKIEVLSLAPFTHNPKLFFEDITVGDTVSRKLLIQNPSNQDIDILISHNFPQELNVSLNWTEANITRETNVILEVTWTPLKEESSRYTITLNGKKIHRDVHVAFKSILPKRFKTYTVSPETQIYKNRDFKENILLDFLDRTEESNVFISPASATFHLDYLQPIERRVTYIVNGKEKSPDSCFSDSLEAVSPVTTPVNSPNIHNTTDKMPLGVSNRDNVPSDQYTLHFHQRLRNGYLPPLKKVEASQEKNKTFEIAQISSDTYVQSNISTETYVRGNTSFETYIKSNVSGGTYTKDNSVGNIANLSLSPVPERTLTSSDLYSDSNCPDSARGIIESNLWGGINSRPLSAIKEESYIQQTSMTDTNNALQHNFVKTKSRFQPYMTPPKKANFGGVKGWSKSGGAAFRIAKKTTGLNLNKFENKIEEGGKEAVAELTKRDTNVIIIQNPFLLAASNSFDPFMTSHLHINEEWLDQQQIDFKKWVNALLTPPEELIYEEQVIDVAKIWQECKKREIESAPTKEQVSNKYHTNSRLTNLRKNAQNLFRSKEVTSALSKVVLAIESGKLSIRDDKDIHLNLLLRSQIMSMLLSYNPLWLRIGLETVYNELIPLKSNSDMMGLSEFIATRMLKDPYLLRKHKSVHSPRYIAEFKKFFLKKFFVLVYFLDQAKNKKLIPYDPCLFCRKAAVKESKEMLIGIAKEILAAIGDITKYLRHIDYVVTHCQTYLQEFDYAVKNLGVDLRDGIRLTKIMEIILMQDNLTSNLRAPAISRLQKIHNMKIVFDSLEKAGYQILYDITPKDLVDGHKEKTLSFLWQIIYKFQAPLMVKSATTIQTWYKSLPVVLKRRKLERARLRKENAANRIQLWYRRQKLSGKLFEFSGKLRKYLEYVKRERAAIKIQSYFKMYHQRKNVRKHLAKKYYLKLKEAVKVVQTRYRSKQSLKRDRAKYVELRKAVVSMQRRFRANLLAIQVKNDFETLKSATIDIQQRFRANRLCKIERKKYIELKISTIRIQSWYRSILAMRICRQRYLALKKASKFIEERYVAKKCMTIEQNKYQNTRRSCIVIQQRYRAYKAMSIKRNEYLKLKQTVVIVQQTYKAKLEMLRHRQQYTALRTSAILIQRRFRAKKAMQTIRSDYLMKKIAATRIQTWFRATIEMQRHRTYYVSLKHAVNITEERYEAKKLMKLQKINYLRLKVSTIAIQRRYRALLAMRKQRSEYIQLKTVVLFVQSIFRANKRATVQRKQFLKLKEVTLLMQRRYRAQKCMQRARKDYLELKRVTTVVQRRFRANFLMKIDRNYYRKLQISTVFVQQRFKGNRAMIKDRENYTRLRQGCVVIQQRWRAKKCGTIQEKLYRDLKTAVITIQRRWRANKLSRQHRQDYDKLKGASLVLQRRWRANRLAKKARSDYILLKKATIFVQQKWRAKNLGKLQLKSYSALKKATTYIQRIWRANKVCKVETLSFQNLRKSVIIVQNRWRARKMGNEERLRYMQLKKAVAVTQSRWRAKKLGEIYLKEYNALKRSALFVQRKWRANKLATLERTKYQVIKKAAYIIQSKWRAKRLAESQRNSYLELKRATIIVQSRWRAKKIGKEQFEIYRTLLKTVSFVQAKYRANKLTKLEKKRYESLKKTVLLVQGKWRAKKLCERKRTNYLELRTAVINMQRRWRAKQLGQNALDRYRKLKSATVFIQTKWRANRIGKLERTRYQALRKAASNIQSKWRAKILAGAQRKDYLELKRAAIVLQQSWRAKRLGRQQFSEYNALRKAVIYVQQKYRANKLAYLTCTDYNNLRKKVIFVQDKWRATKLAKKERLVYMNLRRVVVVLQMRWRAKKIGQHQMESYNSLKKATVFVQRNWRANKVAKLERTKYEALKKAVVIIQNRWRARRMAISERKSYLELKSKTVFVQRQWRATKLGRRQLESYRKLKKSTIYIQRWYRGYKLTRKETEIFTIKRKAVVNLQRYIRGYLVRRKYAYYFTPEAKEKRRNDRILKHAAIKIQAVWRGHRTRCSETPELLKIRQRAVKANSCAEPQNTLSSRCRVALQALVNEKSTVFLINKSLEDLDFITRHSRNICAQVAQFLPEQMYLMIKTTNRSLPEMTACIYSVNILININKYAVTRSYTFIPEYIDNIVTVMLHWCDKDEQLFPSMCTLLWLFSHNAKWKRLIKSLPNIEQRFAKIQMQVTRKKSMVKRTGVKGHSVFTPYKTLPLPSCEPDWGLEYKHKPHVFTNSVHAFDSLLRILE</sequence>
<dbReference type="Gene3D" id="1.10.418.10">
    <property type="entry name" value="Calponin-like domain"/>
    <property type="match status" value="1"/>
</dbReference>
<evidence type="ECO:0000256" key="2">
    <source>
        <dbReference type="ARBA" id="ARBA00004496"/>
    </source>
</evidence>
<dbReference type="InterPro" id="IPR000048">
    <property type="entry name" value="IQ_motif_EF-hand-BS"/>
</dbReference>
<dbReference type="PANTHER" id="PTHR22706:SF1">
    <property type="entry name" value="ASSEMBLY FACTOR FOR SPINDLE MICROTUBULES"/>
    <property type="match status" value="1"/>
</dbReference>
<dbReference type="Pfam" id="PF00307">
    <property type="entry name" value="CH"/>
    <property type="match status" value="1"/>
</dbReference>
<evidence type="ECO:0000256" key="1">
    <source>
        <dbReference type="ARBA" id="ARBA00004123"/>
    </source>
</evidence>
<evidence type="ECO:0000256" key="4">
    <source>
        <dbReference type="ARBA" id="ARBA00022553"/>
    </source>
</evidence>
<keyword evidence="11" id="KW-0131">Cell cycle</keyword>
<dbReference type="SUPFAM" id="SSF47576">
    <property type="entry name" value="Calponin-homology domain, CH-domain"/>
    <property type="match status" value="1"/>
</dbReference>
<evidence type="ECO:0000256" key="3">
    <source>
        <dbReference type="ARBA" id="ARBA00022490"/>
    </source>
</evidence>
<evidence type="ECO:0000256" key="6">
    <source>
        <dbReference type="ARBA" id="ARBA00022737"/>
    </source>
</evidence>
<reference evidence="14" key="1">
    <citation type="journal article" date="2023" name="Insect Mol. Biol.">
        <title>Genome sequencing provides insights into the evolution of gene families encoding plant cell wall-degrading enzymes in longhorned beetles.</title>
        <authorList>
            <person name="Shin N.R."/>
            <person name="Okamura Y."/>
            <person name="Kirsch R."/>
            <person name="Pauchet Y."/>
        </authorList>
    </citation>
    <scope>NUCLEOTIDE SEQUENCE</scope>
    <source>
        <strain evidence="14">MMC_N1</strain>
    </source>
</reference>
<dbReference type="InterPro" id="IPR001715">
    <property type="entry name" value="CH_dom"/>
</dbReference>
<evidence type="ECO:0000256" key="7">
    <source>
        <dbReference type="ARBA" id="ARBA00022776"/>
    </source>
</evidence>
<dbReference type="CDD" id="cd21223">
    <property type="entry name" value="CH_ASPM_rpt1"/>
    <property type="match status" value="1"/>
</dbReference>
<dbReference type="PROSITE" id="PS50096">
    <property type="entry name" value="IQ"/>
    <property type="match status" value="3"/>
</dbReference>
<organism evidence="14 15">
    <name type="scientific">Molorchus minor</name>
    <dbReference type="NCBI Taxonomy" id="1323400"/>
    <lineage>
        <taxon>Eukaryota</taxon>
        <taxon>Metazoa</taxon>
        <taxon>Ecdysozoa</taxon>
        <taxon>Arthropoda</taxon>
        <taxon>Hexapoda</taxon>
        <taxon>Insecta</taxon>
        <taxon>Pterygota</taxon>
        <taxon>Neoptera</taxon>
        <taxon>Endopterygota</taxon>
        <taxon>Coleoptera</taxon>
        <taxon>Polyphaga</taxon>
        <taxon>Cucujiformia</taxon>
        <taxon>Chrysomeloidea</taxon>
        <taxon>Cerambycidae</taxon>
        <taxon>Lamiinae</taxon>
        <taxon>Monochamini</taxon>
        <taxon>Molorchus</taxon>
    </lineage>
</organism>
<dbReference type="Pfam" id="PF15780">
    <property type="entry name" value="ASH"/>
    <property type="match status" value="1"/>
</dbReference>
<name>A0ABQ9K7E2_9CUCU</name>
<dbReference type="InterPro" id="IPR051185">
    <property type="entry name" value="ASPM"/>
</dbReference>
<comment type="subcellular location">
    <subcellularLocation>
        <location evidence="2">Cytoplasm</location>
    </subcellularLocation>
    <subcellularLocation>
        <location evidence="1">Nucleus</location>
    </subcellularLocation>
</comment>
<dbReference type="InterPro" id="IPR031549">
    <property type="entry name" value="ASH"/>
</dbReference>
<keyword evidence="9 12" id="KW-0175">Coiled coil</keyword>
<dbReference type="PROSITE" id="PS50021">
    <property type="entry name" value="CH"/>
    <property type="match status" value="1"/>
</dbReference>
<keyword evidence="8" id="KW-0112">Calmodulin-binding</keyword>
<evidence type="ECO:0000256" key="9">
    <source>
        <dbReference type="ARBA" id="ARBA00023054"/>
    </source>
</evidence>
<dbReference type="SMART" id="SM00015">
    <property type="entry name" value="IQ"/>
    <property type="match status" value="18"/>
</dbReference>
<feature type="domain" description="Calponin-homology (CH)" evidence="13">
    <location>
        <begin position="731"/>
        <end position="839"/>
    </location>
</feature>
<proteinExistence type="predicted"/>
<feature type="coiled-coil region" evidence="12">
    <location>
        <begin position="859"/>
        <end position="886"/>
    </location>
</feature>
<evidence type="ECO:0000256" key="5">
    <source>
        <dbReference type="ARBA" id="ARBA00022618"/>
    </source>
</evidence>
<dbReference type="SMART" id="SM00033">
    <property type="entry name" value="CH"/>
    <property type="match status" value="1"/>
</dbReference>
<keyword evidence="5" id="KW-0132">Cell division</keyword>
<keyword evidence="3" id="KW-0963">Cytoplasm</keyword>
<evidence type="ECO:0000256" key="10">
    <source>
        <dbReference type="ARBA" id="ARBA00023242"/>
    </source>
</evidence>
<dbReference type="Pfam" id="PF00612">
    <property type="entry name" value="IQ"/>
    <property type="match status" value="4"/>
</dbReference>
<keyword evidence="6" id="KW-0677">Repeat</keyword>
<evidence type="ECO:0000313" key="15">
    <source>
        <dbReference type="Proteomes" id="UP001162164"/>
    </source>
</evidence>
<keyword evidence="10" id="KW-0539">Nucleus</keyword>
<dbReference type="EMBL" id="JAPWTJ010000009">
    <property type="protein sequence ID" value="KAJ8985779.1"/>
    <property type="molecule type" value="Genomic_DNA"/>
</dbReference>
<protein>
    <recommendedName>
        <fullName evidence="13">Calponin-homology (CH) domain-containing protein</fullName>
    </recommendedName>
</protein>
<evidence type="ECO:0000313" key="14">
    <source>
        <dbReference type="EMBL" id="KAJ8985779.1"/>
    </source>
</evidence>
<keyword evidence="7" id="KW-0498">Mitosis</keyword>
<dbReference type="Proteomes" id="UP001162164">
    <property type="component" value="Unassembled WGS sequence"/>
</dbReference>
<comment type="caution">
    <text evidence="14">The sequence shown here is derived from an EMBL/GenBank/DDBJ whole genome shotgun (WGS) entry which is preliminary data.</text>
</comment>
<dbReference type="Gene3D" id="1.20.5.190">
    <property type="match status" value="3"/>
</dbReference>
<dbReference type="PANTHER" id="PTHR22706">
    <property type="entry name" value="ASSEMBLY FACTOR FOR SPINDLE MICROTUBULES"/>
    <property type="match status" value="1"/>
</dbReference>
<evidence type="ECO:0000256" key="11">
    <source>
        <dbReference type="ARBA" id="ARBA00023306"/>
    </source>
</evidence>
<evidence type="ECO:0000256" key="12">
    <source>
        <dbReference type="SAM" id="Coils"/>
    </source>
</evidence>
<dbReference type="InterPro" id="IPR036872">
    <property type="entry name" value="CH_dom_sf"/>
</dbReference>
<evidence type="ECO:0000259" key="13">
    <source>
        <dbReference type="PROSITE" id="PS50021"/>
    </source>
</evidence>
<evidence type="ECO:0000256" key="8">
    <source>
        <dbReference type="ARBA" id="ARBA00022860"/>
    </source>
</evidence>
<keyword evidence="4" id="KW-0597">Phosphoprotein</keyword>